<gene>
    <name evidence="1" type="ORF">RDI58_028913</name>
</gene>
<comment type="caution">
    <text evidence="1">The sequence shown here is derived from an EMBL/GenBank/DDBJ whole genome shotgun (WGS) entry which is preliminary data.</text>
</comment>
<accession>A0AAN8SQZ7</accession>
<evidence type="ECO:0000313" key="1">
    <source>
        <dbReference type="EMBL" id="KAK6773675.1"/>
    </source>
</evidence>
<name>A0AAN8SQZ7_SOLBU</name>
<keyword evidence="2" id="KW-1185">Reference proteome</keyword>
<dbReference type="EMBL" id="JBANQN010000012">
    <property type="protein sequence ID" value="KAK6773675.1"/>
    <property type="molecule type" value="Genomic_DNA"/>
</dbReference>
<sequence>MLEMMNDNEEFAVPYKPTPKVETDIENLTNVVGLTKTVHPEVQKMLEKLSLSNTPIITMKGAFEDASVPTSNNQPKIVPWNYKPTVVTYKGNEVNEEVDEVRE</sequence>
<proteinExistence type="predicted"/>
<dbReference type="Proteomes" id="UP001371456">
    <property type="component" value="Unassembled WGS sequence"/>
</dbReference>
<protein>
    <submittedName>
        <fullName evidence="1">Uncharacterized protein</fullName>
    </submittedName>
</protein>
<evidence type="ECO:0000313" key="2">
    <source>
        <dbReference type="Proteomes" id="UP001371456"/>
    </source>
</evidence>
<organism evidence="1 2">
    <name type="scientific">Solanum bulbocastanum</name>
    <name type="common">Wild potato</name>
    <dbReference type="NCBI Taxonomy" id="147425"/>
    <lineage>
        <taxon>Eukaryota</taxon>
        <taxon>Viridiplantae</taxon>
        <taxon>Streptophyta</taxon>
        <taxon>Embryophyta</taxon>
        <taxon>Tracheophyta</taxon>
        <taxon>Spermatophyta</taxon>
        <taxon>Magnoliopsida</taxon>
        <taxon>eudicotyledons</taxon>
        <taxon>Gunneridae</taxon>
        <taxon>Pentapetalae</taxon>
        <taxon>asterids</taxon>
        <taxon>lamiids</taxon>
        <taxon>Solanales</taxon>
        <taxon>Solanaceae</taxon>
        <taxon>Solanoideae</taxon>
        <taxon>Solaneae</taxon>
        <taxon>Solanum</taxon>
    </lineage>
</organism>
<reference evidence="1 2" key="1">
    <citation type="submission" date="2024-02" db="EMBL/GenBank/DDBJ databases">
        <title>de novo genome assembly of Solanum bulbocastanum strain 11H21.</title>
        <authorList>
            <person name="Hosaka A.J."/>
        </authorList>
    </citation>
    <scope>NUCLEOTIDE SEQUENCE [LARGE SCALE GENOMIC DNA]</scope>
    <source>
        <tissue evidence="1">Young leaves</tissue>
    </source>
</reference>
<dbReference type="AlphaFoldDB" id="A0AAN8SQZ7"/>